<sequence>MVQYKMPIPSRKEWQTLRDKNKVPKGAAKVSIGDDIDAVHKTFALATMSANQKATDKLVKDLDLYIATIKKKYPAFEAVVTKEVKKKADSHLRFVADQLKAKTEYYPRYSAVQTTFKELTGGKGKPKDVAKAMERLLGCLAAFALVEPDNWDKKRQGLNRVMSEFERADALTDGHRQVFTKLMVDLKP</sequence>
<reference evidence="1" key="1">
    <citation type="submission" date="2022-05" db="EMBL/GenBank/DDBJ databases">
        <title>Jatrophihabitans sp. SB3-54 whole genome sequence.</title>
        <authorList>
            <person name="Suh M.K."/>
            <person name="Eom M.K."/>
            <person name="Kim J.S."/>
            <person name="Kim H.S."/>
            <person name="Do H.E."/>
            <person name="Shin Y.K."/>
            <person name="Lee J.-S."/>
        </authorList>
    </citation>
    <scope>NUCLEOTIDE SEQUENCE</scope>
    <source>
        <strain evidence="1">SB3-54</strain>
    </source>
</reference>
<accession>A0ABY7K0V5</accession>
<dbReference type="EMBL" id="CP097463">
    <property type="protein sequence ID" value="WAX57508.1"/>
    <property type="molecule type" value="Genomic_DNA"/>
</dbReference>
<organism evidence="1 2">
    <name type="scientific">Jatrophihabitans cynanchi</name>
    <dbReference type="NCBI Taxonomy" id="2944128"/>
    <lineage>
        <taxon>Bacteria</taxon>
        <taxon>Bacillati</taxon>
        <taxon>Actinomycetota</taxon>
        <taxon>Actinomycetes</taxon>
        <taxon>Jatrophihabitantales</taxon>
        <taxon>Jatrophihabitantaceae</taxon>
        <taxon>Jatrophihabitans</taxon>
    </lineage>
</organism>
<protein>
    <submittedName>
        <fullName evidence="1">Uncharacterized protein</fullName>
    </submittedName>
</protein>
<name>A0ABY7K0V5_9ACTN</name>
<keyword evidence="2" id="KW-1185">Reference proteome</keyword>
<evidence type="ECO:0000313" key="2">
    <source>
        <dbReference type="Proteomes" id="UP001164693"/>
    </source>
</evidence>
<proteinExistence type="predicted"/>
<dbReference type="Proteomes" id="UP001164693">
    <property type="component" value="Chromosome"/>
</dbReference>
<gene>
    <name evidence="1" type="ORF">M6B22_01770</name>
</gene>
<evidence type="ECO:0000313" key="1">
    <source>
        <dbReference type="EMBL" id="WAX57508.1"/>
    </source>
</evidence>
<dbReference type="RefSeq" id="WP_269444049.1">
    <property type="nucleotide sequence ID" value="NZ_CP097463.1"/>
</dbReference>